<protein>
    <submittedName>
        <fullName evidence="2">Uncharacterized protein</fullName>
    </submittedName>
</protein>
<evidence type="ECO:0000313" key="2">
    <source>
        <dbReference type="EMBL" id="KAJ1140113.1"/>
    </source>
</evidence>
<dbReference type="EMBL" id="JANPWB010000010">
    <property type="protein sequence ID" value="KAJ1140113.1"/>
    <property type="molecule type" value="Genomic_DNA"/>
</dbReference>
<dbReference type="AlphaFoldDB" id="A0AAV7QP20"/>
<organism evidence="2 3">
    <name type="scientific">Pleurodeles waltl</name>
    <name type="common">Iberian ribbed newt</name>
    <dbReference type="NCBI Taxonomy" id="8319"/>
    <lineage>
        <taxon>Eukaryota</taxon>
        <taxon>Metazoa</taxon>
        <taxon>Chordata</taxon>
        <taxon>Craniata</taxon>
        <taxon>Vertebrata</taxon>
        <taxon>Euteleostomi</taxon>
        <taxon>Amphibia</taxon>
        <taxon>Batrachia</taxon>
        <taxon>Caudata</taxon>
        <taxon>Salamandroidea</taxon>
        <taxon>Salamandridae</taxon>
        <taxon>Pleurodelinae</taxon>
        <taxon>Pleurodeles</taxon>
    </lineage>
</organism>
<accession>A0AAV7QP20</accession>
<reference evidence="2" key="1">
    <citation type="journal article" date="2022" name="bioRxiv">
        <title>Sequencing and chromosome-scale assembly of the giantPleurodeles waltlgenome.</title>
        <authorList>
            <person name="Brown T."/>
            <person name="Elewa A."/>
            <person name="Iarovenko S."/>
            <person name="Subramanian E."/>
            <person name="Araus A.J."/>
            <person name="Petzold A."/>
            <person name="Susuki M."/>
            <person name="Suzuki K.-i.T."/>
            <person name="Hayashi T."/>
            <person name="Toyoda A."/>
            <person name="Oliveira C."/>
            <person name="Osipova E."/>
            <person name="Leigh N.D."/>
            <person name="Simon A."/>
            <person name="Yun M.H."/>
        </authorList>
    </citation>
    <scope>NUCLEOTIDE SEQUENCE</scope>
    <source>
        <strain evidence="2">20211129_DDA</strain>
        <tissue evidence="2">Liver</tissue>
    </source>
</reference>
<evidence type="ECO:0000313" key="3">
    <source>
        <dbReference type="Proteomes" id="UP001066276"/>
    </source>
</evidence>
<feature type="region of interest" description="Disordered" evidence="1">
    <location>
        <begin position="31"/>
        <end position="75"/>
    </location>
</feature>
<sequence>MIASDATLPNAPRRLTRSLVDQPLAPVLRGSRAQGSLKLLSPAGPDGADRGVFSARGNSPGLLQYTPVGSAPPPL</sequence>
<dbReference type="Proteomes" id="UP001066276">
    <property type="component" value="Chromosome 6"/>
</dbReference>
<evidence type="ECO:0000256" key="1">
    <source>
        <dbReference type="SAM" id="MobiDB-lite"/>
    </source>
</evidence>
<proteinExistence type="predicted"/>
<keyword evidence="3" id="KW-1185">Reference proteome</keyword>
<comment type="caution">
    <text evidence="2">The sequence shown here is derived from an EMBL/GenBank/DDBJ whole genome shotgun (WGS) entry which is preliminary data.</text>
</comment>
<gene>
    <name evidence="2" type="ORF">NDU88_006473</name>
</gene>
<name>A0AAV7QP20_PLEWA</name>